<keyword evidence="2" id="KW-0963">Cytoplasm</keyword>
<evidence type="ECO:0000313" key="5">
    <source>
        <dbReference type="Proteomes" id="UP001440599"/>
    </source>
</evidence>
<reference evidence="4 5" key="1">
    <citation type="submission" date="2024-03" db="EMBL/GenBank/DDBJ databases">
        <title>Human intestinal bacterial collection.</title>
        <authorList>
            <person name="Pauvert C."/>
            <person name="Hitch T.C.A."/>
            <person name="Clavel T."/>
        </authorList>
    </citation>
    <scope>NUCLEOTIDE SEQUENCE [LARGE SCALE GENOMIC DNA]</scope>
    <source>
        <strain evidence="4 5">CLA-AP-H34</strain>
    </source>
</reference>
<dbReference type="InterPro" id="IPR050574">
    <property type="entry name" value="HPF/YfiA_ribosome-assoc"/>
</dbReference>
<dbReference type="Pfam" id="PF02482">
    <property type="entry name" value="Ribosomal_S30AE"/>
    <property type="match status" value="1"/>
</dbReference>
<dbReference type="Proteomes" id="UP001440599">
    <property type="component" value="Unassembled WGS sequence"/>
</dbReference>
<evidence type="ECO:0000256" key="1">
    <source>
        <dbReference type="ARBA" id="ARBA00022845"/>
    </source>
</evidence>
<dbReference type="InterPro" id="IPR032528">
    <property type="entry name" value="Ribosom_S30AE_C"/>
</dbReference>
<comment type="subcellular location">
    <subcellularLocation>
        <location evidence="2">Cytoplasm</location>
    </subcellularLocation>
</comment>
<dbReference type="InterPro" id="IPR038416">
    <property type="entry name" value="Ribosom_S30AE_C_sf"/>
</dbReference>
<comment type="function">
    <text evidence="2">Required for dimerization of active 70S ribosomes into 100S ribosomes in stationary phase; 100S ribosomes are translationally inactive and sometimes present during exponential growth.</text>
</comment>
<dbReference type="EMBL" id="JBBMFT010000005">
    <property type="protein sequence ID" value="MEQ2456865.1"/>
    <property type="molecule type" value="Genomic_DNA"/>
</dbReference>
<sequence>MKFVFTDKKVNLPNKVHAYAEKKVGKLDRYFKADTEAAIVFSVEKDRNNVELTIRSGGTIIRVAESTSDMFATIDAAVSSVERQIRKNKARLEKRLRQDAFTRSVDAEELSSFAPEGEEEEVFRIVRTKRFPIKHMTVEEAVLQMNLVDHTFFAFKNADADGAFAVVYKRNDGGYGLIEDDA</sequence>
<gene>
    <name evidence="4" type="primary">raiA</name>
    <name evidence="2" type="synonym">hpf</name>
    <name evidence="4" type="ORF">WMO45_10045</name>
</gene>
<comment type="similarity">
    <text evidence="2">Belongs to the HPF/YfiA ribosome-associated protein family. Long HPF subfamily.</text>
</comment>
<keyword evidence="5" id="KW-1185">Reference proteome</keyword>
<dbReference type="SUPFAM" id="SSF69754">
    <property type="entry name" value="Ribosome binding protein Y (YfiA homologue)"/>
    <property type="match status" value="1"/>
</dbReference>
<proteinExistence type="inferred from homology"/>
<accession>A0ABV1ES73</accession>
<name>A0ABV1ES73_9FIRM</name>
<dbReference type="PANTHER" id="PTHR33231">
    <property type="entry name" value="30S RIBOSOMAL PROTEIN"/>
    <property type="match status" value="1"/>
</dbReference>
<dbReference type="NCBIfam" id="TIGR00741">
    <property type="entry name" value="yfiA"/>
    <property type="match status" value="1"/>
</dbReference>
<comment type="subunit">
    <text evidence="2">Interacts with 100S ribosomes.</text>
</comment>
<comment type="caution">
    <text evidence="4">The sequence shown here is derived from an EMBL/GenBank/DDBJ whole genome shotgun (WGS) entry which is preliminary data.</text>
</comment>
<dbReference type="Gene3D" id="3.30.160.100">
    <property type="entry name" value="Ribosome hibernation promotion factor-like"/>
    <property type="match status" value="1"/>
</dbReference>
<dbReference type="Pfam" id="PF16321">
    <property type="entry name" value="Ribosom_S30AE_C"/>
    <property type="match status" value="1"/>
</dbReference>
<dbReference type="RefSeq" id="WP_349140588.1">
    <property type="nucleotide sequence ID" value="NZ_JBBMFT010000005.1"/>
</dbReference>
<dbReference type="HAMAP" id="MF_00839">
    <property type="entry name" value="HPF"/>
    <property type="match status" value="1"/>
</dbReference>
<evidence type="ECO:0000313" key="4">
    <source>
        <dbReference type="EMBL" id="MEQ2456865.1"/>
    </source>
</evidence>
<evidence type="ECO:0000256" key="2">
    <source>
        <dbReference type="HAMAP-Rule" id="MF_00839"/>
    </source>
</evidence>
<dbReference type="InterPro" id="IPR034694">
    <property type="entry name" value="HPF_long/plastid"/>
</dbReference>
<dbReference type="InterPro" id="IPR036567">
    <property type="entry name" value="RHF-like"/>
</dbReference>
<dbReference type="Gene3D" id="3.30.505.50">
    <property type="entry name" value="Sigma 54 modulation/S30EA ribosomal protein, C-terminal domain"/>
    <property type="match status" value="1"/>
</dbReference>
<protein>
    <recommendedName>
        <fullName evidence="2">Ribosome hibernation promoting factor</fullName>
        <shortName evidence="2">HPF</shortName>
    </recommendedName>
</protein>
<organism evidence="4 5">
    <name type="scientific">Flavonifractor hominis</name>
    <dbReference type="NCBI Taxonomy" id="3133178"/>
    <lineage>
        <taxon>Bacteria</taxon>
        <taxon>Bacillati</taxon>
        <taxon>Bacillota</taxon>
        <taxon>Clostridia</taxon>
        <taxon>Eubacteriales</taxon>
        <taxon>Oscillospiraceae</taxon>
        <taxon>Flavonifractor</taxon>
    </lineage>
</organism>
<evidence type="ECO:0000259" key="3">
    <source>
        <dbReference type="Pfam" id="PF16321"/>
    </source>
</evidence>
<keyword evidence="1 2" id="KW-0810">Translation regulation</keyword>
<feature type="domain" description="Sigma 54 modulation/S30EA ribosomal protein C-terminal" evidence="3">
    <location>
        <begin position="123"/>
        <end position="177"/>
    </location>
</feature>
<dbReference type="PANTHER" id="PTHR33231:SF1">
    <property type="entry name" value="30S RIBOSOMAL PROTEIN"/>
    <property type="match status" value="1"/>
</dbReference>
<dbReference type="InterPro" id="IPR003489">
    <property type="entry name" value="RHF/RaiA"/>
</dbReference>